<keyword evidence="5" id="KW-1185">Reference proteome</keyword>
<proteinExistence type="inferred from homology"/>
<evidence type="ECO:0000256" key="1">
    <source>
        <dbReference type="ARBA" id="ARBA00010211"/>
    </source>
</evidence>
<organism evidence="4 5">
    <name type="scientific">Clonostachys byssicola</name>
    <dbReference type="NCBI Taxonomy" id="160290"/>
    <lineage>
        <taxon>Eukaryota</taxon>
        <taxon>Fungi</taxon>
        <taxon>Dikarya</taxon>
        <taxon>Ascomycota</taxon>
        <taxon>Pezizomycotina</taxon>
        <taxon>Sordariomycetes</taxon>
        <taxon>Hypocreomycetidae</taxon>
        <taxon>Hypocreales</taxon>
        <taxon>Bionectriaceae</taxon>
        <taxon>Clonostachys</taxon>
    </lineage>
</organism>
<dbReference type="Proteomes" id="UP000754883">
    <property type="component" value="Unassembled WGS sequence"/>
</dbReference>
<dbReference type="GO" id="GO:0006107">
    <property type="term" value="P:oxaloacetate metabolic process"/>
    <property type="evidence" value="ECO:0007669"/>
    <property type="project" value="UniProtKB-ARBA"/>
</dbReference>
<feature type="domain" description="Fumarylacetoacetase-like C-terminal" evidence="3">
    <location>
        <begin position="101"/>
        <end position="307"/>
    </location>
</feature>
<dbReference type="Pfam" id="PF01557">
    <property type="entry name" value="FAA_hydrolase"/>
    <property type="match status" value="1"/>
</dbReference>
<dbReference type="EMBL" id="CABFNO020001476">
    <property type="protein sequence ID" value="CAG9990777.1"/>
    <property type="molecule type" value="Genomic_DNA"/>
</dbReference>
<dbReference type="GO" id="GO:0018773">
    <property type="term" value="F:acetylpyruvate hydrolase activity"/>
    <property type="evidence" value="ECO:0007669"/>
    <property type="project" value="TreeGrafter"/>
</dbReference>
<evidence type="ECO:0000259" key="3">
    <source>
        <dbReference type="Pfam" id="PF01557"/>
    </source>
</evidence>
<evidence type="ECO:0000313" key="4">
    <source>
        <dbReference type="EMBL" id="CAG9990777.1"/>
    </source>
</evidence>
<comment type="similarity">
    <text evidence="1">Belongs to the FAH family.</text>
</comment>
<name>A0A9N9UHC1_9HYPO</name>
<dbReference type="InterPro" id="IPR036663">
    <property type="entry name" value="Fumarylacetoacetase_C_sf"/>
</dbReference>
<dbReference type="SUPFAM" id="SSF56529">
    <property type="entry name" value="FAH"/>
    <property type="match status" value="1"/>
</dbReference>
<protein>
    <recommendedName>
        <fullName evidence="3">Fumarylacetoacetase-like C-terminal domain-containing protein</fullName>
    </recommendedName>
</protein>
<keyword evidence="2" id="KW-0479">Metal-binding</keyword>
<dbReference type="GO" id="GO:0050163">
    <property type="term" value="F:oxaloacetate tautomerase activity"/>
    <property type="evidence" value="ECO:0007669"/>
    <property type="project" value="UniProtKB-ARBA"/>
</dbReference>
<evidence type="ECO:0000313" key="5">
    <source>
        <dbReference type="Proteomes" id="UP000754883"/>
    </source>
</evidence>
<dbReference type="AlphaFoldDB" id="A0A9N9UHC1"/>
<dbReference type="GO" id="GO:0046872">
    <property type="term" value="F:metal ion binding"/>
    <property type="evidence" value="ECO:0007669"/>
    <property type="project" value="UniProtKB-KW"/>
</dbReference>
<gene>
    <name evidence="4" type="ORF">CBYS24578_00007024</name>
</gene>
<evidence type="ECO:0000256" key="2">
    <source>
        <dbReference type="ARBA" id="ARBA00022723"/>
    </source>
</evidence>
<dbReference type="PANTHER" id="PTHR11820">
    <property type="entry name" value="ACYLPYRUVASE"/>
    <property type="match status" value="1"/>
</dbReference>
<dbReference type="InterPro" id="IPR011234">
    <property type="entry name" value="Fumarylacetoacetase-like_C"/>
</dbReference>
<sequence>MAPWTHLAHFEAKDGKKYFASIKSELDVARLSGSSVTGFASFPDLLENKEGHLVTIKQVCLSIHTSWRLETLSPEASEKSILKLIQCGIQVLAPVPYNGDIICIGLNYRKHAEEANLTVPLDPVMWYKPRRALRGPGQVTIPKVAANNFPDFEGELVIVTSKDALNVSVEDAPGYILGYTVGNDLTARGYQDPKRGGQQFTRCKAFDGFAPLGPVLANAQSFGDTAGKRIVTKVNGKVFQDSDCDLIHDAAALVSFLSQGTTLPAGSMIMTGSPPGIGYFSSPQYQLRDGDVVSVEISGIGTLLNTMVFE</sequence>
<dbReference type="PANTHER" id="PTHR11820:SF86">
    <property type="entry name" value="FUMARYLACETOACETATE HYDROLASE FAMILY PROTEIN (AFU_ORTHOLOGUE AFUA_7G07000)"/>
    <property type="match status" value="1"/>
</dbReference>
<dbReference type="Gene3D" id="3.90.850.10">
    <property type="entry name" value="Fumarylacetoacetase-like, C-terminal domain"/>
    <property type="match status" value="1"/>
</dbReference>
<accession>A0A9N9UHC1</accession>
<dbReference type="FunFam" id="3.90.850.10:FF:000002">
    <property type="entry name" value="2-hydroxyhepta-2,4-diene-1,7-dioate isomerase"/>
    <property type="match status" value="1"/>
</dbReference>
<comment type="caution">
    <text evidence="4">The sequence shown here is derived from an EMBL/GenBank/DDBJ whole genome shotgun (WGS) entry which is preliminary data.</text>
</comment>
<reference evidence="4" key="1">
    <citation type="submission" date="2021-10" db="EMBL/GenBank/DDBJ databases">
        <authorList>
            <person name="Piombo E."/>
        </authorList>
    </citation>
    <scope>NUCLEOTIDE SEQUENCE</scope>
</reference>
<dbReference type="OrthoDB" id="411064at2759"/>